<evidence type="ECO:0000313" key="2">
    <source>
        <dbReference type="EMBL" id="OAI06996.1"/>
    </source>
</evidence>
<evidence type="ECO:0000256" key="1">
    <source>
        <dbReference type="SAM" id="MobiDB-lite"/>
    </source>
</evidence>
<dbReference type="AlphaFoldDB" id="A0A177MMH4"/>
<organism evidence="2 3">
    <name type="scientific">Methylomonas methanica</name>
    <dbReference type="NCBI Taxonomy" id="421"/>
    <lineage>
        <taxon>Bacteria</taxon>
        <taxon>Pseudomonadati</taxon>
        <taxon>Pseudomonadota</taxon>
        <taxon>Gammaproteobacteria</taxon>
        <taxon>Methylococcales</taxon>
        <taxon>Methylococcaceae</taxon>
        <taxon>Methylomonas</taxon>
    </lineage>
</organism>
<reference evidence="3" key="1">
    <citation type="submission" date="2016-03" db="EMBL/GenBank/DDBJ databases">
        <authorList>
            <person name="Heylen K."/>
            <person name="De Vos P."/>
            <person name="Vekeman B."/>
        </authorList>
    </citation>
    <scope>NUCLEOTIDE SEQUENCE [LARGE SCALE GENOMIC DNA]</scope>
    <source>
        <strain evidence="3">R-45371</strain>
    </source>
</reference>
<dbReference type="Proteomes" id="UP000077763">
    <property type="component" value="Unassembled WGS sequence"/>
</dbReference>
<evidence type="ECO:0000313" key="3">
    <source>
        <dbReference type="Proteomes" id="UP000077763"/>
    </source>
</evidence>
<gene>
    <name evidence="2" type="ORF">A1353_08150</name>
</gene>
<comment type="caution">
    <text evidence="2">The sequence shown here is derived from an EMBL/GenBank/DDBJ whole genome shotgun (WGS) entry which is preliminary data.</text>
</comment>
<protein>
    <submittedName>
        <fullName evidence="2">Uncharacterized protein</fullName>
    </submittedName>
</protein>
<accession>A0A177MMH4</accession>
<proteinExistence type="predicted"/>
<sequence>MAMIVMPSTVPPMLRKQSLGQLRQKLASRGVQPFQVVGGLPTEGSGFPGCGVVDELLDAIDLQPQDSAAARHAEEPPPQTQPDQDFPVNKPAVASAASNNRPYRHRLSAS</sequence>
<name>A0A177MMH4_METMH</name>
<feature type="region of interest" description="Disordered" evidence="1">
    <location>
        <begin position="63"/>
        <end position="110"/>
    </location>
</feature>
<dbReference type="EMBL" id="LUUH01000030">
    <property type="protein sequence ID" value="OAI06996.1"/>
    <property type="molecule type" value="Genomic_DNA"/>
</dbReference>